<protein>
    <submittedName>
        <fullName evidence="3">Uncharacterized protein</fullName>
    </submittedName>
</protein>
<feature type="chain" id="PRO_5043992502" evidence="1">
    <location>
        <begin position="20"/>
        <end position="77"/>
    </location>
</feature>
<evidence type="ECO:0000313" key="4">
    <source>
        <dbReference type="Proteomes" id="UP001167831"/>
    </source>
</evidence>
<dbReference type="Proteomes" id="UP001168478">
    <property type="component" value="Unassembled WGS sequence"/>
</dbReference>
<organism evidence="3 5">
    <name type="scientific">Leyella lascolaii</name>
    <dbReference type="NCBI Taxonomy" id="1776379"/>
    <lineage>
        <taxon>Bacteria</taxon>
        <taxon>Pseudomonadati</taxon>
        <taxon>Bacteroidota</taxon>
        <taxon>Bacteroidia</taxon>
        <taxon>Bacteroidales</taxon>
        <taxon>Prevotellaceae</taxon>
        <taxon>Leyella</taxon>
    </lineage>
</organism>
<keyword evidence="1" id="KW-0732">Signal</keyword>
<dbReference type="EMBL" id="JAUEIF010000001">
    <property type="protein sequence ID" value="MDN0024001.1"/>
    <property type="molecule type" value="Genomic_DNA"/>
</dbReference>
<reference evidence="3" key="1">
    <citation type="submission" date="2023-06" db="EMBL/GenBank/DDBJ databases">
        <authorList>
            <person name="Zeman M."/>
            <person name="Kubasova T."/>
            <person name="Jahodarova E."/>
            <person name="Nykrynova M."/>
            <person name="Rychlik I."/>
        </authorList>
    </citation>
    <scope>NUCLEOTIDE SEQUENCE</scope>
    <source>
        <strain evidence="3">ET15</strain>
        <strain evidence="2">ET37</strain>
    </source>
</reference>
<feature type="signal peptide" evidence="1">
    <location>
        <begin position="1"/>
        <end position="19"/>
    </location>
</feature>
<comment type="caution">
    <text evidence="3">The sequence shown here is derived from an EMBL/GenBank/DDBJ whole genome shotgun (WGS) entry which is preliminary data.</text>
</comment>
<evidence type="ECO:0000313" key="2">
    <source>
        <dbReference type="EMBL" id="MDN0021504.1"/>
    </source>
</evidence>
<evidence type="ECO:0000256" key="1">
    <source>
        <dbReference type="SAM" id="SignalP"/>
    </source>
</evidence>
<dbReference type="RefSeq" id="WP_289824352.1">
    <property type="nucleotide sequence ID" value="NZ_JAUEIE010000001.1"/>
</dbReference>
<reference evidence="3" key="2">
    <citation type="submission" date="2023-08" db="EMBL/GenBank/DDBJ databases">
        <title>Identification and characterization of horizontal gene transfer across gut microbiota members of farm animals based on homology search.</title>
        <authorList>
            <person name="Schwarzerova J."/>
            <person name="Nykrynova M."/>
            <person name="Jureckova K."/>
            <person name="Cejkova D."/>
            <person name="Rychlik I."/>
        </authorList>
    </citation>
    <scope>NUCLEOTIDE SEQUENCE</scope>
    <source>
        <strain evidence="3">ET15</strain>
        <strain evidence="2">ET37</strain>
    </source>
</reference>
<dbReference type="AlphaFoldDB" id="A0AAW7JQ11"/>
<name>A0AAW7JQ11_9BACT</name>
<evidence type="ECO:0000313" key="5">
    <source>
        <dbReference type="Proteomes" id="UP001168478"/>
    </source>
</evidence>
<gene>
    <name evidence="2" type="ORF">QVN81_00470</name>
    <name evidence="3" type="ORF">QVN84_00465</name>
</gene>
<accession>A0AAW7JQ11</accession>
<dbReference type="Proteomes" id="UP001167831">
    <property type="component" value="Unassembled WGS sequence"/>
</dbReference>
<sequence length="77" mass="8591">MKKIYTMFMAAAFAATAFAQRGFTPPAELSDKYGFKVDGKTHLYRVSEGKKVKAFAQETVYDVLSCKEGSVYGNEYT</sequence>
<keyword evidence="4" id="KW-1185">Reference proteome</keyword>
<evidence type="ECO:0000313" key="3">
    <source>
        <dbReference type="EMBL" id="MDN0024001.1"/>
    </source>
</evidence>
<proteinExistence type="predicted"/>
<dbReference type="EMBL" id="JAUEIE010000001">
    <property type="protein sequence ID" value="MDN0021504.1"/>
    <property type="molecule type" value="Genomic_DNA"/>
</dbReference>